<name>A0A7X0JDL3_9SPHN</name>
<keyword evidence="1" id="KW-0472">Membrane</keyword>
<gene>
    <name evidence="2" type="ORF">F4693_002596</name>
</gene>
<keyword evidence="1" id="KW-0812">Transmembrane</keyword>
<feature type="transmembrane region" description="Helical" evidence="1">
    <location>
        <begin position="95"/>
        <end position="114"/>
    </location>
</feature>
<evidence type="ECO:0000313" key="3">
    <source>
        <dbReference type="Proteomes" id="UP000522313"/>
    </source>
</evidence>
<comment type="caution">
    <text evidence="2">The sequence shown here is derived from an EMBL/GenBank/DDBJ whole genome shotgun (WGS) entry which is preliminary data.</text>
</comment>
<keyword evidence="1" id="KW-1133">Transmembrane helix</keyword>
<protein>
    <submittedName>
        <fullName evidence="2">Uncharacterized protein</fullName>
    </submittedName>
</protein>
<evidence type="ECO:0000313" key="2">
    <source>
        <dbReference type="EMBL" id="MBB6505604.1"/>
    </source>
</evidence>
<accession>A0A7X0JDL3</accession>
<dbReference type="AlphaFoldDB" id="A0A7X0JDL3"/>
<proteinExistence type="predicted"/>
<dbReference type="Proteomes" id="UP000522313">
    <property type="component" value="Unassembled WGS sequence"/>
</dbReference>
<evidence type="ECO:0000256" key="1">
    <source>
        <dbReference type="SAM" id="Phobius"/>
    </source>
</evidence>
<organism evidence="2 3">
    <name type="scientific">Sphingomonas endophytica</name>
    <dbReference type="NCBI Taxonomy" id="869719"/>
    <lineage>
        <taxon>Bacteria</taxon>
        <taxon>Pseudomonadati</taxon>
        <taxon>Pseudomonadota</taxon>
        <taxon>Alphaproteobacteria</taxon>
        <taxon>Sphingomonadales</taxon>
        <taxon>Sphingomonadaceae</taxon>
        <taxon>Sphingomonas</taxon>
    </lineage>
</organism>
<reference evidence="2 3" key="2">
    <citation type="submission" date="2020-08" db="EMBL/GenBank/DDBJ databases">
        <authorList>
            <person name="Partida-Martinez L."/>
            <person name="Huntemann M."/>
            <person name="Clum A."/>
            <person name="Wang J."/>
            <person name="Palaniappan K."/>
            <person name="Ritter S."/>
            <person name="Chen I.-M."/>
            <person name="Stamatis D."/>
            <person name="Reddy T."/>
            <person name="O'Malley R."/>
            <person name="Daum C."/>
            <person name="Shapiro N."/>
            <person name="Ivanova N."/>
            <person name="Kyrpides N."/>
            <person name="Woyke T."/>
        </authorList>
    </citation>
    <scope>NUCLEOTIDE SEQUENCE [LARGE SCALE GENOMIC DNA]</scope>
    <source>
        <strain evidence="2 3">AS3.13</strain>
    </source>
</reference>
<feature type="transmembrane region" description="Helical" evidence="1">
    <location>
        <begin position="145"/>
        <end position="160"/>
    </location>
</feature>
<dbReference type="EMBL" id="JACHBT010000013">
    <property type="protein sequence ID" value="MBB6505604.1"/>
    <property type="molecule type" value="Genomic_DNA"/>
</dbReference>
<feature type="transmembrane region" description="Helical" evidence="1">
    <location>
        <begin position="121"/>
        <end position="139"/>
    </location>
</feature>
<reference evidence="2 3" key="1">
    <citation type="submission" date="2020-08" db="EMBL/GenBank/DDBJ databases">
        <title>The Agave Microbiome: Exploring the role of microbial communities in plant adaptations to desert environments.</title>
        <authorList>
            <person name="Partida-Martinez L.P."/>
        </authorList>
    </citation>
    <scope>NUCLEOTIDE SEQUENCE [LARGE SCALE GENOMIC DNA]</scope>
    <source>
        <strain evidence="2 3">AS3.13</strain>
    </source>
</reference>
<sequence>MPPALIAALVTFVAFLVGLTLPDLDLRFWLGHRSALTHSIVPACALLARRRWHPAACGVGAGTGLHLAADTFPNRMIGYATVKLPFVGALSAGASYWWLALNALAALAMAAWLARRLHAPATAALLALAVAVAGVGYLWRTDGGWPVLALAAAALWRWRARRASLRA</sequence>
<dbReference type="RefSeq" id="WP_184506451.1">
    <property type="nucleotide sequence ID" value="NZ_JACHBT010000013.1"/>
</dbReference>